<protein>
    <recommendedName>
        <fullName evidence="3">Gliding motility-associated C-terminal domain-containing protein</fullName>
    </recommendedName>
</protein>
<keyword evidence="2" id="KW-1185">Reference proteome</keyword>
<dbReference type="Pfam" id="PF13585">
    <property type="entry name" value="CHU_C"/>
    <property type="match status" value="1"/>
</dbReference>
<dbReference type="Proteomes" id="UP001501469">
    <property type="component" value="Unassembled WGS sequence"/>
</dbReference>
<reference evidence="2" key="1">
    <citation type="journal article" date="2019" name="Int. J. Syst. Evol. Microbiol.">
        <title>The Global Catalogue of Microorganisms (GCM) 10K type strain sequencing project: providing services to taxonomists for standard genome sequencing and annotation.</title>
        <authorList>
            <consortium name="The Broad Institute Genomics Platform"/>
            <consortium name="The Broad Institute Genome Sequencing Center for Infectious Disease"/>
            <person name="Wu L."/>
            <person name="Ma J."/>
        </authorList>
    </citation>
    <scope>NUCLEOTIDE SEQUENCE [LARGE SCALE GENOMIC DNA]</scope>
    <source>
        <strain evidence="2">JCM 17225</strain>
    </source>
</reference>
<gene>
    <name evidence="1" type="ORF">GCM10022409_03220</name>
</gene>
<evidence type="ECO:0000313" key="2">
    <source>
        <dbReference type="Proteomes" id="UP001501469"/>
    </source>
</evidence>
<proteinExistence type="predicted"/>
<dbReference type="RefSeq" id="WP_345049491.1">
    <property type="nucleotide sequence ID" value="NZ_BAABDK010000001.1"/>
</dbReference>
<evidence type="ECO:0000313" key="1">
    <source>
        <dbReference type="EMBL" id="GAA4022780.1"/>
    </source>
</evidence>
<organism evidence="1 2">
    <name type="scientific">Hymenobacter glaciei</name>
    <dbReference type="NCBI Taxonomy" id="877209"/>
    <lineage>
        <taxon>Bacteria</taxon>
        <taxon>Pseudomonadati</taxon>
        <taxon>Bacteroidota</taxon>
        <taxon>Cytophagia</taxon>
        <taxon>Cytophagales</taxon>
        <taxon>Hymenobacteraceae</taxon>
        <taxon>Hymenobacter</taxon>
    </lineage>
</organism>
<comment type="caution">
    <text evidence="1">The sequence shown here is derived from an EMBL/GenBank/DDBJ whole genome shotgun (WGS) entry which is preliminary data.</text>
</comment>
<dbReference type="EMBL" id="BAABDK010000001">
    <property type="protein sequence ID" value="GAA4022780.1"/>
    <property type="molecule type" value="Genomic_DNA"/>
</dbReference>
<name>A0ABP7T8T4_9BACT</name>
<accession>A0ABP7T8T4</accession>
<sequence length="755" mass="81849">MRFFRYFWSLAPLPGRNCAAWLLLCSLWLLAGRARASHIVGGELELTHTSGTAYVLTLNLYFDNAAASDLITGTITASIFDKATNNRMQDVALPLTSNALVNYSNPLCARSSLSTRKLVYSKEISLPSGTYNGPQGYYAAVEQCCRNASIANIVNPGNAAEAFYLEFPAVTRNGQSFLNSTPRLFPALSEYACLGEPFYFDFGGVDTDGDSLVYDLVTPLNGHATINAPRPTATAAPYVPVTWNPGLSATTPLPGTPTLRIDRRTGRLSARPTNLGLFVFGVRCSEYRRGEKIGEVHRDFQLLVLTCAPNARPAVAILPGTTGPVRYQPGRDTLRLGPAGSRCVRVRFSDPDLNARLTLAVRPVNFAGPLPTFTTASTGTVHAAGQPDTLSSTLCFPECLDSHGEVWQLDVIVSDDGCSLPKRDTVRLAFIAVPPPSGPPTVSTTAPVGRPLVVRVGDIVSLDMQAAAPFNQSVQLNMTGQGFVPADLGATLTPTSPGNPLVARFRWPVDCRVLAGDSVRVFQFTAASDPCGVRQTATVNVVVVVRYTNTAPVLRTAVPLPLPQVAGEPPLVRLPLGATFTLNLIGNDADRDNLTLTAGSENFTLAEAGMRFTARNDAGSASGTFVWDVSCGAANLHRPLDVTFQLLDATCRPLPQRQKVRFEVETPASPTLRLYNIITPNADGQNDDFRLPELPVDFCDKRFDRIQVFSRWGQPVFESSDREFRWTGEGQAGTYYYLATYTDGRRFKGWLEVKP</sequence>
<evidence type="ECO:0008006" key="3">
    <source>
        <dbReference type="Google" id="ProtNLM"/>
    </source>
</evidence>